<sequence length="123" mass="14107">MCAQVNSDSKYDILAKSPEQRNSYLLTRLQETHEIWTLVDDDGAMILTTDEEDCIPIWPDAAFAKDWINGDWSHCKPHKISLQDWQHKWLPGLEDDEIQIVSFPVPGEDGLVLAPWEMAEELA</sequence>
<dbReference type="EMBL" id="BMLS01000001">
    <property type="protein sequence ID" value="GGO66511.1"/>
    <property type="molecule type" value="Genomic_DNA"/>
</dbReference>
<evidence type="ECO:0008006" key="3">
    <source>
        <dbReference type="Google" id="ProtNLM"/>
    </source>
</evidence>
<name>A0A917YTG1_9ALTE</name>
<accession>A0A917YTG1</accession>
<evidence type="ECO:0000313" key="2">
    <source>
        <dbReference type="Proteomes" id="UP000606935"/>
    </source>
</evidence>
<dbReference type="Pfam" id="PF11042">
    <property type="entry name" value="DUF2750"/>
    <property type="match status" value="1"/>
</dbReference>
<dbReference type="InterPro" id="IPR021284">
    <property type="entry name" value="DUF2750"/>
</dbReference>
<dbReference type="RefSeq" id="WP_188691294.1">
    <property type="nucleotide sequence ID" value="NZ_BMLS01000001.1"/>
</dbReference>
<organism evidence="1 2">
    <name type="scientific">Bowmanella pacifica</name>
    <dbReference type="NCBI Taxonomy" id="502051"/>
    <lineage>
        <taxon>Bacteria</taxon>
        <taxon>Pseudomonadati</taxon>
        <taxon>Pseudomonadota</taxon>
        <taxon>Gammaproteobacteria</taxon>
        <taxon>Alteromonadales</taxon>
        <taxon>Alteromonadaceae</taxon>
        <taxon>Bowmanella</taxon>
    </lineage>
</organism>
<dbReference type="Proteomes" id="UP000606935">
    <property type="component" value="Unassembled WGS sequence"/>
</dbReference>
<dbReference type="AlphaFoldDB" id="A0A917YTG1"/>
<comment type="caution">
    <text evidence="1">The sequence shown here is derived from an EMBL/GenBank/DDBJ whole genome shotgun (WGS) entry which is preliminary data.</text>
</comment>
<gene>
    <name evidence="1" type="ORF">GCM10010982_10870</name>
</gene>
<evidence type="ECO:0000313" key="1">
    <source>
        <dbReference type="EMBL" id="GGO66511.1"/>
    </source>
</evidence>
<keyword evidence="2" id="KW-1185">Reference proteome</keyword>
<reference evidence="1" key="1">
    <citation type="journal article" date="2014" name="Int. J. Syst. Evol. Microbiol.">
        <title>Complete genome sequence of Corynebacterium casei LMG S-19264T (=DSM 44701T), isolated from a smear-ripened cheese.</title>
        <authorList>
            <consortium name="US DOE Joint Genome Institute (JGI-PGF)"/>
            <person name="Walter F."/>
            <person name="Albersmeier A."/>
            <person name="Kalinowski J."/>
            <person name="Ruckert C."/>
        </authorList>
    </citation>
    <scope>NUCLEOTIDE SEQUENCE</scope>
    <source>
        <strain evidence="1">CGMCC 1.7086</strain>
    </source>
</reference>
<reference evidence="1" key="2">
    <citation type="submission" date="2020-09" db="EMBL/GenBank/DDBJ databases">
        <authorList>
            <person name="Sun Q."/>
            <person name="Zhou Y."/>
        </authorList>
    </citation>
    <scope>NUCLEOTIDE SEQUENCE</scope>
    <source>
        <strain evidence="1">CGMCC 1.7086</strain>
    </source>
</reference>
<protein>
    <recommendedName>
        <fullName evidence="3">DUF2750 domain-containing protein</fullName>
    </recommendedName>
</protein>
<proteinExistence type="predicted"/>